<dbReference type="CDD" id="cd00827">
    <property type="entry name" value="init_cond_enzymes"/>
    <property type="match status" value="1"/>
</dbReference>
<keyword evidence="1" id="KW-0963">Cytoplasm</keyword>
<keyword evidence="3" id="KW-0012">Acyltransferase</keyword>
<dbReference type="GO" id="GO:0044550">
    <property type="term" value="P:secondary metabolite biosynthetic process"/>
    <property type="evidence" value="ECO:0007669"/>
    <property type="project" value="TreeGrafter"/>
</dbReference>
<sequence>MRWQDIYIAGTGVFLPERFPVADALEQGLVREFNQGLGYESVLVDRSGTAAPDMAVGAARQALERAGIPSEKYGLHLHAHLWYQGHDWWSAANYVAARSSGNQAVAFSIDQRSLTALGGMHLAAGYLSSGAASTAMITTADRFTAPMIDRWNTQRQLMFGDGGTAAVLSRTGGVAKLVATVAFGENAMETWTRGDEPFLDFPGQTSPIPVIERAEARMSAPEAAADWKLWVDSMLRLRDEVLAEAGIGIKDIVRAAMPFQHRGDGQAEMHDLIGLTEEQTLWRELGRYTGHIGAGDPFAGINHLLENRLVEPGDHVLAYGCGVGFNFSAAVLQITETPAW</sequence>
<dbReference type="Gene3D" id="3.40.47.10">
    <property type="match status" value="2"/>
</dbReference>
<dbReference type="SUPFAM" id="SSF53901">
    <property type="entry name" value="Thiolase-like"/>
    <property type="match status" value="1"/>
</dbReference>
<dbReference type="InterPro" id="IPR016039">
    <property type="entry name" value="Thiolase-like"/>
</dbReference>
<dbReference type="InterPro" id="IPR013751">
    <property type="entry name" value="ACP_syn_III_N"/>
</dbReference>
<dbReference type="RefSeq" id="WP_407990207.1">
    <property type="nucleotide sequence ID" value="NZ_AP035881.2"/>
</dbReference>
<gene>
    <name evidence="6" type="ORF">KCMC57_42960</name>
</gene>
<keyword evidence="2" id="KW-0808">Transferase</keyword>
<dbReference type="PANTHER" id="PTHR34069">
    <property type="entry name" value="3-OXOACYL-[ACYL-CARRIER-PROTEIN] SYNTHASE 3"/>
    <property type="match status" value="1"/>
</dbReference>
<evidence type="ECO:0000259" key="5">
    <source>
        <dbReference type="Pfam" id="PF08545"/>
    </source>
</evidence>
<dbReference type="Pfam" id="PF08541">
    <property type="entry name" value="ACP_syn_III_C"/>
    <property type="match status" value="1"/>
</dbReference>
<reference evidence="6" key="1">
    <citation type="submission" date="2024-07" db="EMBL/GenBank/DDBJ databases">
        <title>Complete genome sequences of cellulolytic bacteria, Kitasatospora sp. CMC57 and Streptomyces sp. CMC78, isolated from Japanese agricultural soil.</title>
        <authorList>
            <person name="Hashimoto T."/>
            <person name="Ito M."/>
            <person name="Iwamoto M."/>
            <person name="Fukahori D."/>
            <person name="Shoda T."/>
            <person name="Sakoda M."/>
            <person name="Morohoshi T."/>
            <person name="Mitsuboshi M."/>
            <person name="Nishizawa T."/>
        </authorList>
    </citation>
    <scope>NUCLEOTIDE SEQUENCE</scope>
    <source>
        <strain evidence="6">CMC57</strain>
    </source>
</reference>
<evidence type="ECO:0000256" key="2">
    <source>
        <dbReference type="ARBA" id="ARBA00022679"/>
    </source>
</evidence>
<feature type="domain" description="Beta-ketoacyl-[acyl-carrier-protein] synthase III C-terminal" evidence="4">
    <location>
        <begin position="242"/>
        <end position="334"/>
    </location>
</feature>
<dbReference type="GO" id="GO:0004315">
    <property type="term" value="F:3-oxoacyl-[acyl-carrier-protein] synthase activity"/>
    <property type="evidence" value="ECO:0007669"/>
    <property type="project" value="InterPro"/>
</dbReference>
<protein>
    <submittedName>
        <fullName evidence="6">Ketoacyl-ACP synthase III family protein</fullName>
    </submittedName>
</protein>
<evidence type="ECO:0000256" key="3">
    <source>
        <dbReference type="ARBA" id="ARBA00023315"/>
    </source>
</evidence>
<name>A0AB33K7Q9_9ACTN</name>
<dbReference type="PANTHER" id="PTHR34069:SF2">
    <property type="entry name" value="BETA-KETOACYL-[ACYL-CARRIER-PROTEIN] SYNTHASE III"/>
    <property type="match status" value="1"/>
</dbReference>
<evidence type="ECO:0000313" key="6">
    <source>
        <dbReference type="EMBL" id="BFP47928.1"/>
    </source>
</evidence>
<dbReference type="GO" id="GO:0006633">
    <property type="term" value="P:fatty acid biosynthetic process"/>
    <property type="evidence" value="ECO:0007669"/>
    <property type="project" value="InterPro"/>
</dbReference>
<proteinExistence type="predicted"/>
<dbReference type="InterPro" id="IPR013747">
    <property type="entry name" value="ACP_syn_III_C"/>
</dbReference>
<dbReference type="Pfam" id="PF08545">
    <property type="entry name" value="ACP_syn_III"/>
    <property type="match status" value="1"/>
</dbReference>
<dbReference type="EMBL" id="AP035881">
    <property type="protein sequence ID" value="BFP47928.1"/>
    <property type="molecule type" value="Genomic_DNA"/>
</dbReference>
<organism evidence="6">
    <name type="scientific">Kitasatospora sp. CMC57</name>
    <dbReference type="NCBI Taxonomy" id="3231513"/>
    <lineage>
        <taxon>Bacteria</taxon>
        <taxon>Bacillati</taxon>
        <taxon>Actinomycetota</taxon>
        <taxon>Actinomycetes</taxon>
        <taxon>Kitasatosporales</taxon>
        <taxon>Streptomycetaceae</taxon>
        <taxon>Kitasatospora</taxon>
    </lineage>
</organism>
<accession>A0AB33K7Q9</accession>
<feature type="domain" description="Beta-ketoacyl-[acyl-carrier-protein] synthase III N-terminal" evidence="5">
    <location>
        <begin position="109"/>
        <end position="175"/>
    </location>
</feature>
<dbReference type="AlphaFoldDB" id="A0AB33K7Q9"/>
<evidence type="ECO:0000256" key="1">
    <source>
        <dbReference type="ARBA" id="ARBA00022490"/>
    </source>
</evidence>
<evidence type="ECO:0000259" key="4">
    <source>
        <dbReference type="Pfam" id="PF08541"/>
    </source>
</evidence>